<proteinExistence type="predicted"/>
<dbReference type="EMBL" id="SMLL01000005">
    <property type="protein sequence ID" value="TFY98503.1"/>
    <property type="molecule type" value="Genomic_DNA"/>
</dbReference>
<name>A0A4Z0BJB7_9BURK</name>
<keyword evidence="2" id="KW-1185">Reference proteome</keyword>
<evidence type="ECO:0000313" key="1">
    <source>
        <dbReference type="EMBL" id="TFY98503.1"/>
    </source>
</evidence>
<dbReference type="AlphaFoldDB" id="A0A4Z0BJB7"/>
<reference evidence="1 2" key="1">
    <citation type="submission" date="2019-03" db="EMBL/GenBank/DDBJ databases">
        <title>Ramlibacter rhizophilus CCTCC AB2015357, whole genome shotgun sequence.</title>
        <authorList>
            <person name="Zhang X."/>
            <person name="Feng G."/>
            <person name="Zhu H."/>
        </authorList>
    </citation>
    <scope>NUCLEOTIDE SEQUENCE [LARGE SCALE GENOMIC DNA]</scope>
    <source>
        <strain evidence="1 2">CCTCC AB2015357</strain>
    </source>
</reference>
<gene>
    <name evidence="1" type="ORF">EZ242_13240</name>
</gene>
<evidence type="ECO:0000313" key="2">
    <source>
        <dbReference type="Proteomes" id="UP000297564"/>
    </source>
</evidence>
<comment type="caution">
    <text evidence="1">The sequence shown here is derived from an EMBL/GenBank/DDBJ whole genome shotgun (WGS) entry which is preliminary data.</text>
</comment>
<accession>A0A4Z0BJB7</accession>
<organism evidence="1 2">
    <name type="scientific">Ramlibacter rhizophilus</name>
    <dbReference type="NCBI Taxonomy" id="1781167"/>
    <lineage>
        <taxon>Bacteria</taxon>
        <taxon>Pseudomonadati</taxon>
        <taxon>Pseudomonadota</taxon>
        <taxon>Betaproteobacteria</taxon>
        <taxon>Burkholderiales</taxon>
        <taxon>Comamonadaceae</taxon>
        <taxon>Ramlibacter</taxon>
    </lineage>
</organism>
<sequence>MDASGGERRYFTVRDAAGKDMPAVEYWAGYFEHEQVAHQVVPLRRFVKLLWSGEPLLEQGEGRFVGRVSGRVFMASAPGRPA</sequence>
<protein>
    <submittedName>
        <fullName evidence="1">Uncharacterized protein</fullName>
    </submittedName>
</protein>
<dbReference type="OrthoDB" id="8912401at2"/>
<dbReference type="Proteomes" id="UP000297564">
    <property type="component" value="Unassembled WGS sequence"/>
</dbReference>
<dbReference type="RefSeq" id="WP_135285654.1">
    <property type="nucleotide sequence ID" value="NZ_SMLL01000005.1"/>
</dbReference>